<dbReference type="AlphaFoldDB" id="A0A0H5Q369"/>
<name>A0A0H5Q369_9ZZZZ</name>
<dbReference type="GO" id="GO:0032259">
    <property type="term" value="P:methylation"/>
    <property type="evidence" value="ECO:0007669"/>
    <property type="project" value="InterPro"/>
</dbReference>
<reference evidence="1" key="1">
    <citation type="submission" date="2015-06" db="EMBL/GenBank/DDBJ databases">
        <authorList>
            <person name="Joergensen T."/>
        </authorList>
    </citation>
    <scope>NUCLEOTIDE SEQUENCE</scope>
    <source>
        <strain evidence="1">RGFK0787</strain>
    </source>
</reference>
<dbReference type="SUPFAM" id="SSF53335">
    <property type="entry name" value="S-adenosyl-L-methionine-dependent methyltransferases"/>
    <property type="match status" value="1"/>
</dbReference>
<dbReference type="Pfam" id="PF05063">
    <property type="entry name" value="MT-A70"/>
    <property type="match status" value="1"/>
</dbReference>
<dbReference type="EMBL" id="LN853396">
    <property type="protein sequence ID" value="CRY95835.1"/>
    <property type="molecule type" value="Genomic_DNA"/>
</dbReference>
<reference evidence="1" key="2">
    <citation type="submission" date="2015-07" db="EMBL/GenBank/DDBJ databases">
        <title>Plasmids, circular viruses and viroids from rat gut.</title>
        <authorList>
            <person name="Jorgensen T.J."/>
            <person name="Hansen M.A."/>
            <person name="Xu Z."/>
            <person name="Tabak M.A."/>
            <person name="Sorensen S.J."/>
            <person name="Hansen L.H."/>
        </authorList>
    </citation>
    <scope>NUCLEOTIDE SEQUENCE</scope>
    <source>
        <strain evidence="1">RGFK0787</strain>
    </source>
</reference>
<proteinExistence type="predicted"/>
<dbReference type="Gene3D" id="3.40.50.150">
    <property type="entry name" value="Vaccinia Virus protein VP39"/>
    <property type="match status" value="1"/>
</dbReference>
<dbReference type="InterPro" id="IPR007757">
    <property type="entry name" value="MT-A70-like"/>
</dbReference>
<dbReference type="GO" id="GO:0003676">
    <property type="term" value="F:nucleic acid binding"/>
    <property type="evidence" value="ECO:0007669"/>
    <property type="project" value="InterPro"/>
</dbReference>
<protein>
    <submittedName>
        <fullName evidence="1">Uncharacterized protein</fullName>
    </submittedName>
</protein>
<organism evidence="1">
    <name type="scientific">uncultured prokaryote</name>
    <dbReference type="NCBI Taxonomy" id="198431"/>
    <lineage>
        <taxon>unclassified sequences</taxon>
        <taxon>environmental samples</taxon>
    </lineage>
</organism>
<dbReference type="PROSITE" id="PS51143">
    <property type="entry name" value="MT_A70"/>
    <property type="match status" value="1"/>
</dbReference>
<accession>A0A0H5Q369</accession>
<dbReference type="InterPro" id="IPR002052">
    <property type="entry name" value="DNA_methylase_N6_adenine_CS"/>
</dbReference>
<dbReference type="PROSITE" id="PS00092">
    <property type="entry name" value="N6_MTASE"/>
    <property type="match status" value="1"/>
</dbReference>
<dbReference type="InterPro" id="IPR029063">
    <property type="entry name" value="SAM-dependent_MTases_sf"/>
</dbReference>
<sequence>MADLLQLPDRRYSVIYADPPWAYGQGGKGKSSHGIARQHYDTMTTAEICAMPIRSICAEDGDACFMWATFPNIAEAIKVMEAWGFTYKTAAFVWVKKNAKNGGNFWGMGAYTRANADA</sequence>
<dbReference type="GO" id="GO:0008168">
    <property type="term" value="F:methyltransferase activity"/>
    <property type="evidence" value="ECO:0007669"/>
    <property type="project" value="InterPro"/>
</dbReference>
<evidence type="ECO:0000313" key="1">
    <source>
        <dbReference type="EMBL" id="CRY95835.1"/>
    </source>
</evidence>